<dbReference type="SUPFAM" id="SSF101152">
    <property type="entry name" value="Mob1/phocein"/>
    <property type="match status" value="1"/>
</dbReference>
<dbReference type="EMBL" id="KQ965756">
    <property type="protein sequence ID" value="KXS16123.1"/>
    <property type="molecule type" value="Genomic_DNA"/>
</dbReference>
<dbReference type="STRING" id="1344416.A0A139AI74"/>
<gene>
    <name evidence="2" type="ORF">M427DRAFT_154844</name>
</gene>
<protein>
    <submittedName>
        <fullName evidence="2">Mob1/phocein</fullName>
    </submittedName>
</protein>
<evidence type="ECO:0000313" key="2">
    <source>
        <dbReference type="EMBL" id="KXS16123.1"/>
    </source>
</evidence>
<feature type="binding site" evidence="1">
    <location>
        <position position="92"/>
    </location>
    <ligand>
        <name>Zn(2+)</name>
        <dbReference type="ChEBI" id="CHEBI:29105"/>
    </ligand>
</feature>
<reference evidence="2 3" key="1">
    <citation type="journal article" date="2015" name="Genome Biol. Evol.">
        <title>Phylogenomic analyses indicate that early fungi evolved digesting cell walls of algal ancestors of land plants.</title>
        <authorList>
            <person name="Chang Y."/>
            <person name="Wang S."/>
            <person name="Sekimoto S."/>
            <person name="Aerts A.L."/>
            <person name="Choi C."/>
            <person name="Clum A."/>
            <person name="LaButti K.M."/>
            <person name="Lindquist E.A."/>
            <person name="Yee Ngan C."/>
            <person name="Ohm R.A."/>
            <person name="Salamov A.A."/>
            <person name="Grigoriev I.V."/>
            <person name="Spatafora J.W."/>
            <person name="Berbee M.L."/>
        </authorList>
    </citation>
    <scope>NUCLEOTIDE SEQUENCE [LARGE SCALE GENOMIC DNA]</scope>
    <source>
        <strain evidence="2 3">JEL478</strain>
    </source>
</reference>
<feature type="binding site" evidence="1">
    <location>
        <position position="97"/>
    </location>
    <ligand>
        <name>Zn(2+)</name>
        <dbReference type="ChEBI" id="CHEBI:29105"/>
    </ligand>
</feature>
<dbReference type="Gene3D" id="1.20.140.30">
    <property type="entry name" value="MOB kinase activator"/>
    <property type="match status" value="1"/>
</dbReference>
<dbReference type="Pfam" id="PF03637">
    <property type="entry name" value="Mob1_phocein"/>
    <property type="match status" value="1"/>
</dbReference>
<dbReference type="Proteomes" id="UP000070544">
    <property type="component" value="Unassembled WGS sequence"/>
</dbReference>
<dbReference type="PANTHER" id="PTHR22599">
    <property type="entry name" value="MPS ONE BINDER KINASE ACTIVATOR-LIKE MOB"/>
    <property type="match status" value="1"/>
</dbReference>
<dbReference type="AlphaFoldDB" id="A0A139AI74"/>
<name>A0A139AI74_GONPJ</name>
<feature type="binding site" evidence="1">
    <location>
        <position position="168"/>
    </location>
    <ligand>
        <name>Zn(2+)</name>
        <dbReference type="ChEBI" id="CHEBI:29105"/>
    </ligand>
</feature>
<keyword evidence="1" id="KW-0479">Metal-binding</keyword>
<proteinExistence type="predicted"/>
<accession>A0A139AI74</accession>
<feature type="binding site" evidence="1">
    <location>
        <position position="173"/>
    </location>
    <ligand>
        <name>Zn(2+)</name>
        <dbReference type="ChEBI" id="CHEBI:29105"/>
    </ligand>
</feature>
<organism evidence="2 3">
    <name type="scientific">Gonapodya prolifera (strain JEL478)</name>
    <name type="common">Monoblepharis prolifera</name>
    <dbReference type="NCBI Taxonomy" id="1344416"/>
    <lineage>
        <taxon>Eukaryota</taxon>
        <taxon>Fungi</taxon>
        <taxon>Fungi incertae sedis</taxon>
        <taxon>Chytridiomycota</taxon>
        <taxon>Chytridiomycota incertae sedis</taxon>
        <taxon>Monoblepharidomycetes</taxon>
        <taxon>Monoblepharidales</taxon>
        <taxon>Gonapodyaceae</taxon>
        <taxon>Gonapodya</taxon>
    </lineage>
</organism>
<dbReference type="SMART" id="SM01388">
    <property type="entry name" value="Mob1_phocein"/>
    <property type="match status" value="1"/>
</dbReference>
<keyword evidence="1" id="KW-0862">Zinc</keyword>
<keyword evidence="3" id="KW-1185">Reference proteome</keyword>
<evidence type="ECO:0000313" key="3">
    <source>
        <dbReference type="Proteomes" id="UP000070544"/>
    </source>
</evidence>
<sequence>MSSLTAKQSPRRNRPGIRAEDWCSWSTPPLEEMDTTLAFQQLIQSRVRSDPTDIEAILQPPESTDEAAWQYEQLRQICLELNSLVTLLEQECTYETCPEMKADEWQYLCAAHPSPQPCCAIDYIMHTLDGATALLNSHRHFPSRVSIPEPSIKQFQNIARRLYRVFAHAWFSHREIFLESEFTNRTV</sequence>
<evidence type="ECO:0000256" key="1">
    <source>
        <dbReference type="PIRSR" id="PIRSR605301-1"/>
    </source>
</evidence>
<dbReference type="InterPro" id="IPR005301">
    <property type="entry name" value="MOB_kinase_act_fam"/>
</dbReference>
<dbReference type="OrthoDB" id="10262609at2759"/>
<dbReference type="InterPro" id="IPR036703">
    <property type="entry name" value="MOB_kinase_act_sf"/>
</dbReference>